<dbReference type="OrthoDB" id="9764892at2"/>
<dbReference type="InterPro" id="IPR020615">
    <property type="entry name" value="Thiolase_acyl_enz_int_AS"/>
</dbReference>
<dbReference type="AlphaFoldDB" id="A0A4S4A190"/>
<comment type="similarity">
    <text evidence="1 10">Belongs to the thiolase-like superfamily. Thiolase family.</text>
</comment>
<evidence type="ECO:0000313" key="13">
    <source>
        <dbReference type="EMBL" id="THF51679.1"/>
    </source>
</evidence>
<evidence type="ECO:0000256" key="3">
    <source>
        <dbReference type="ARBA" id="ARBA00012705"/>
    </source>
</evidence>
<dbReference type="Proteomes" id="UP000307507">
    <property type="component" value="Unassembled WGS sequence"/>
</dbReference>
<dbReference type="GO" id="GO:0006635">
    <property type="term" value="P:fatty acid beta-oxidation"/>
    <property type="evidence" value="ECO:0007669"/>
    <property type="project" value="TreeGrafter"/>
</dbReference>
<dbReference type="PROSITE" id="PS00099">
    <property type="entry name" value="THIOLASE_3"/>
    <property type="match status" value="1"/>
</dbReference>
<dbReference type="InterPro" id="IPR020610">
    <property type="entry name" value="Thiolase_AS"/>
</dbReference>
<dbReference type="FunFam" id="3.40.47.10:FF:000007">
    <property type="entry name" value="acetyl-CoA acetyltransferase, mitochondrial"/>
    <property type="match status" value="1"/>
</dbReference>
<evidence type="ECO:0000256" key="9">
    <source>
        <dbReference type="PIRSR" id="PIRSR000429-1"/>
    </source>
</evidence>
<comment type="subunit">
    <text evidence="2">Homotetramer.</text>
</comment>
<protein>
    <recommendedName>
        <fullName evidence="3">acetyl-CoA C-acetyltransferase</fullName>
        <ecNumber evidence="3">2.3.1.9</ecNumber>
    </recommendedName>
</protein>
<dbReference type="PIRSF" id="PIRSF000429">
    <property type="entry name" value="Ac-CoA_Ac_transf"/>
    <property type="match status" value="1"/>
</dbReference>
<dbReference type="GO" id="GO:0003985">
    <property type="term" value="F:acetyl-CoA C-acetyltransferase activity"/>
    <property type="evidence" value="ECO:0007669"/>
    <property type="project" value="UniProtKB-EC"/>
</dbReference>
<dbReference type="InterPro" id="IPR016039">
    <property type="entry name" value="Thiolase-like"/>
</dbReference>
<evidence type="ECO:0000259" key="12">
    <source>
        <dbReference type="Pfam" id="PF02803"/>
    </source>
</evidence>
<name>A0A4S4A190_9FLAO</name>
<dbReference type="PROSITE" id="PS00737">
    <property type="entry name" value="THIOLASE_2"/>
    <property type="match status" value="1"/>
</dbReference>
<reference evidence="13 14" key="1">
    <citation type="submission" date="2019-04" db="EMBL/GenBank/DDBJ databases">
        <title>Flavobacterium sp. nov. isolated from construction timber.</title>
        <authorList>
            <person name="Lin S.-Y."/>
            <person name="Chang C.-T."/>
            <person name="Young C.-C."/>
        </authorList>
    </citation>
    <scope>NUCLEOTIDE SEQUENCE [LARGE SCALE GENOMIC DNA]</scope>
    <source>
        <strain evidence="13 14">CC-CTC003</strain>
    </source>
</reference>
<dbReference type="PANTHER" id="PTHR18919">
    <property type="entry name" value="ACETYL-COA C-ACYLTRANSFERASE"/>
    <property type="match status" value="1"/>
</dbReference>
<feature type="active site" description="Proton acceptor" evidence="9">
    <location>
        <position position="376"/>
    </location>
</feature>
<evidence type="ECO:0000313" key="14">
    <source>
        <dbReference type="Proteomes" id="UP000307507"/>
    </source>
</evidence>
<evidence type="ECO:0000256" key="2">
    <source>
        <dbReference type="ARBA" id="ARBA00011881"/>
    </source>
</evidence>
<dbReference type="RefSeq" id="WP_136402663.1">
    <property type="nucleotide sequence ID" value="NZ_SSNZ01000002.1"/>
</dbReference>
<dbReference type="InterPro" id="IPR020616">
    <property type="entry name" value="Thiolase_N"/>
</dbReference>
<keyword evidence="6" id="KW-0809">Transit peptide</keyword>
<gene>
    <name evidence="13" type="ORF">E6C50_07925</name>
</gene>
<keyword evidence="7" id="KW-0630">Potassium</keyword>
<keyword evidence="14" id="KW-1185">Reference proteome</keyword>
<proteinExistence type="inferred from homology"/>
<dbReference type="InterPro" id="IPR020613">
    <property type="entry name" value="Thiolase_CS"/>
</dbReference>
<dbReference type="PROSITE" id="PS00098">
    <property type="entry name" value="THIOLASE_1"/>
    <property type="match status" value="1"/>
</dbReference>
<dbReference type="InterPro" id="IPR002155">
    <property type="entry name" value="Thiolase"/>
</dbReference>
<dbReference type="Pfam" id="PF00108">
    <property type="entry name" value="Thiolase_N"/>
    <property type="match status" value="1"/>
</dbReference>
<evidence type="ECO:0000256" key="10">
    <source>
        <dbReference type="RuleBase" id="RU003557"/>
    </source>
</evidence>
<feature type="domain" description="Thiolase C-terminal" evidence="12">
    <location>
        <begin position="267"/>
        <end position="389"/>
    </location>
</feature>
<dbReference type="NCBIfam" id="TIGR01930">
    <property type="entry name" value="AcCoA-C-Actrans"/>
    <property type="match status" value="1"/>
</dbReference>
<sequence>MKNVNIILARRTPIGGFMGSLSSLSATELGNIAITGLLEQSGVPPTAIDSVYLGNVLSANLGQSPARQAALTAGIPDKTDCTTINKVCSSGMKAVMLGAQQIQLGIDQIVLAGGFESMSNVPHYIQHRKGTKMGHDTVTDGLLKDGLTDPYHHFHMGNAAEICARKFNISREAQDEYALESYRKATEATQSGKFKNEIIPITIQDKKETRIISDDEDIYKIIPEKIAKLAPSFEENGTITAANASNLNDAACAILLASDEAVAQYDLKPVARIIGYADAAQAPEWFTTAPSLAIPKALEQAKLSLNAIDYFEINEAYSAVILANQQILGLSPEKVNVYGGAVAMGHPIGVSGARIITTLLSVLEQENGRYGVAAICNGGGGASAVVLEKL</sequence>
<evidence type="ECO:0000259" key="11">
    <source>
        <dbReference type="Pfam" id="PF00108"/>
    </source>
</evidence>
<accession>A0A4S4A190</accession>
<feature type="active site" description="Proton acceptor" evidence="9">
    <location>
        <position position="346"/>
    </location>
</feature>
<keyword evidence="4 10" id="KW-0808">Transferase</keyword>
<dbReference type="PANTHER" id="PTHR18919:SF156">
    <property type="entry name" value="ACETYL-COA ACETYLTRANSFERASE, MITOCHONDRIAL"/>
    <property type="match status" value="1"/>
</dbReference>
<feature type="active site" description="Acyl-thioester intermediate" evidence="9">
    <location>
        <position position="88"/>
    </location>
</feature>
<dbReference type="GO" id="GO:0046872">
    <property type="term" value="F:metal ion binding"/>
    <property type="evidence" value="ECO:0007669"/>
    <property type="project" value="UniProtKB-KW"/>
</dbReference>
<comment type="caution">
    <text evidence="13">The sequence shown here is derived from an EMBL/GenBank/DDBJ whole genome shotgun (WGS) entry which is preliminary data.</text>
</comment>
<evidence type="ECO:0000256" key="5">
    <source>
        <dbReference type="ARBA" id="ARBA00022723"/>
    </source>
</evidence>
<dbReference type="EC" id="2.3.1.9" evidence="3"/>
<evidence type="ECO:0000256" key="7">
    <source>
        <dbReference type="ARBA" id="ARBA00022958"/>
    </source>
</evidence>
<evidence type="ECO:0000256" key="1">
    <source>
        <dbReference type="ARBA" id="ARBA00010982"/>
    </source>
</evidence>
<evidence type="ECO:0000256" key="4">
    <source>
        <dbReference type="ARBA" id="ARBA00022679"/>
    </source>
</evidence>
<dbReference type="SUPFAM" id="SSF53901">
    <property type="entry name" value="Thiolase-like"/>
    <property type="match status" value="2"/>
</dbReference>
<dbReference type="CDD" id="cd00751">
    <property type="entry name" value="thiolase"/>
    <property type="match status" value="1"/>
</dbReference>
<keyword evidence="5" id="KW-0479">Metal-binding</keyword>
<keyword evidence="8 10" id="KW-0012">Acyltransferase</keyword>
<dbReference type="EMBL" id="SSNZ01000002">
    <property type="protein sequence ID" value="THF51679.1"/>
    <property type="molecule type" value="Genomic_DNA"/>
</dbReference>
<dbReference type="Pfam" id="PF02803">
    <property type="entry name" value="Thiolase_C"/>
    <property type="match status" value="1"/>
</dbReference>
<organism evidence="13 14">
    <name type="scientific">Flavobacterium supellecticarium</name>
    <dbReference type="NCBI Taxonomy" id="2565924"/>
    <lineage>
        <taxon>Bacteria</taxon>
        <taxon>Pseudomonadati</taxon>
        <taxon>Bacteroidota</taxon>
        <taxon>Flavobacteriia</taxon>
        <taxon>Flavobacteriales</taxon>
        <taxon>Flavobacteriaceae</taxon>
        <taxon>Flavobacterium</taxon>
    </lineage>
</organism>
<dbReference type="Gene3D" id="3.40.47.10">
    <property type="match status" value="2"/>
</dbReference>
<evidence type="ECO:0000256" key="6">
    <source>
        <dbReference type="ARBA" id="ARBA00022946"/>
    </source>
</evidence>
<feature type="domain" description="Thiolase N-terminal" evidence="11">
    <location>
        <begin position="4"/>
        <end position="259"/>
    </location>
</feature>
<evidence type="ECO:0000256" key="8">
    <source>
        <dbReference type="ARBA" id="ARBA00023315"/>
    </source>
</evidence>
<dbReference type="InterPro" id="IPR020617">
    <property type="entry name" value="Thiolase_C"/>
</dbReference>